<geneLocation type="plasmid" evidence="2">
    <name>pamcp48-600</name>
</geneLocation>
<sequence length="207" mass="23392">MPHEQNMENLIADLLAPPQLFDSDTVVFMVYKQGFMGCGIHGLDTTLSGAIELAQFAADNDRDVYHSYDIYPVPLNRPPAFPNINQIYQSGWMNQEPLFSTRKKNYNEPRKFLSTVTEHDTIFYVIYYHQKNGYSGIWAVSKSVERAASILKKAQASDTITISNIYRIPLGKPPSPGSNYKDDKGWMNLSPVDISHLETVSNPETLV</sequence>
<evidence type="ECO:0000313" key="1">
    <source>
        <dbReference type="EMBL" id="APD92191.1"/>
    </source>
</evidence>
<dbReference type="RefSeq" id="WP_071960804.1">
    <property type="nucleotide sequence ID" value="NZ_CP018025.1"/>
</dbReference>
<dbReference type="Proteomes" id="UP000182101">
    <property type="component" value="Plasmid pAMCP48-600"/>
</dbReference>
<evidence type="ECO:0000313" key="2">
    <source>
        <dbReference type="Proteomes" id="UP000182101"/>
    </source>
</evidence>
<keyword evidence="1" id="KW-0614">Plasmid</keyword>
<gene>
    <name evidence="1" type="ORF">BM524_19930</name>
</gene>
<dbReference type="AlphaFoldDB" id="A0AAC9NTY0"/>
<reference evidence="1 2" key="1">
    <citation type="submission" date="2016-11" db="EMBL/GenBank/DDBJ databases">
        <title>Networking in microbes: conjugative elements and plasmids in the genus Alteromonas.</title>
        <authorList>
            <person name="Lopez-Perez M."/>
            <person name="Ramon-Marco N."/>
            <person name="Rodriguez-Valera F."/>
        </authorList>
    </citation>
    <scope>NUCLEOTIDE SEQUENCE [LARGE SCALE GENOMIC DNA]</scope>
    <source>
        <strain evidence="1 2">CP48</strain>
        <plasmid evidence="2">pamcp48-600</plasmid>
    </source>
</reference>
<organism evidence="1 2">
    <name type="scientific">Alteromonas mediterranea</name>
    <dbReference type="NCBI Taxonomy" id="314275"/>
    <lineage>
        <taxon>Bacteria</taxon>
        <taxon>Pseudomonadati</taxon>
        <taxon>Pseudomonadota</taxon>
        <taxon>Gammaproteobacteria</taxon>
        <taxon>Alteromonadales</taxon>
        <taxon>Alteromonadaceae</taxon>
        <taxon>Alteromonas/Salinimonas group</taxon>
        <taxon>Alteromonas</taxon>
    </lineage>
</organism>
<name>A0AAC9NTY0_9ALTE</name>
<dbReference type="EMBL" id="CP018025">
    <property type="protein sequence ID" value="APD92191.1"/>
    <property type="molecule type" value="Genomic_DNA"/>
</dbReference>
<protein>
    <submittedName>
        <fullName evidence="1">Uncharacterized protein</fullName>
    </submittedName>
</protein>
<accession>A0AAC9NTY0</accession>
<proteinExistence type="predicted"/>